<dbReference type="AlphaFoldDB" id="A0A1E7F8E7"/>
<dbReference type="GO" id="GO:0006897">
    <property type="term" value="P:endocytosis"/>
    <property type="evidence" value="ECO:0007669"/>
    <property type="project" value="TreeGrafter"/>
</dbReference>
<evidence type="ECO:0000313" key="4">
    <source>
        <dbReference type="EMBL" id="OEU14103.1"/>
    </source>
</evidence>
<dbReference type="SUPFAM" id="SSF56112">
    <property type="entry name" value="Protein kinase-like (PK-like)"/>
    <property type="match status" value="1"/>
</dbReference>
<evidence type="ECO:0000256" key="2">
    <source>
        <dbReference type="ARBA" id="ARBA00022777"/>
    </source>
</evidence>
<dbReference type="GO" id="GO:0034271">
    <property type="term" value="C:phosphatidylinositol 3-kinase complex, class III, type I"/>
    <property type="evidence" value="ECO:0007669"/>
    <property type="project" value="TreeGrafter"/>
</dbReference>
<feature type="non-terminal residue" evidence="4">
    <location>
        <position position="264"/>
    </location>
</feature>
<dbReference type="GO" id="GO:0005768">
    <property type="term" value="C:endosome"/>
    <property type="evidence" value="ECO:0007669"/>
    <property type="project" value="TreeGrafter"/>
</dbReference>
<protein>
    <submittedName>
        <fullName evidence="4">Kinase-like protein</fullName>
    </submittedName>
</protein>
<dbReference type="Pfam" id="PF00454">
    <property type="entry name" value="PI3_PI4_kinase"/>
    <property type="match status" value="1"/>
</dbReference>
<reference evidence="4 5" key="1">
    <citation type="submission" date="2016-09" db="EMBL/GenBank/DDBJ databases">
        <title>Extensive genetic diversity and differential bi-allelic expression allows diatom success in the polar Southern Ocean.</title>
        <authorList>
            <consortium name="DOE Joint Genome Institute"/>
            <person name="Mock T."/>
            <person name="Otillar R.P."/>
            <person name="Strauss J."/>
            <person name="Dupont C."/>
            <person name="Frickenhaus S."/>
            <person name="Maumus F."/>
            <person name="Mcmullan M."/>
            <person name="Sanges R."/>
            <person name="Schmutz J."/>
            <person name="Toseland A."/>
            <person name="Valas R."/>
            <person name="Veluchamy A."/>
            <person name="Ward B.J."/>
            <person name="Allen A."/>
            <person name="Barry K."/>
            <person name="Falciatore A."/>
            <person name="Ferrante M."/>
            <person name="Fortunato A.E."/>
            <person name="Gloeckner G."/>
            <person name="Gruber A."/>
            <person name="Hipkin R."/>
            <person name="Janech M."/>
            <person name="Kroth P."/>
            <person name="Leese F."/>
            <person name="Lindquist E."/>
            <person name="Lyon B.R."/>
            <person name="Martin J."/>
            <person name="Mayer C."/>
            <person name="Parker M."/>
            <person name="Quesneville H."/>
            <person name="Raymond J."/>
            <person name="Uhlig C."/>
            <person name="Valentin K.U."/>
            <person name="Worden A.Z."/>
            <person name="Armbrust E.V."/>
            <person name="Bowler C."/>
            <person name="Green B."/>
            <person name="Moulton V."/>
            <person name="Van Oosterhout C."/>
            <person name="Grigoriev I."/>
        </authorList>
    </citation>
    <scope>NUCLEOTIDE SEQUENCE [LARGE SCALE GENOMIC DNA]</scope>
    <source>
        <strain evidence="4 5">CCMP1102</strain>
    </source>
</reference>
<dbReference type="GO" id="GO:0000407">
    <property type="term" value="C:phagophore assembly site"/>
    <property type="evidence" value="ECO:0007669"/>
    <property type="project" value="TreeGrafter"/>
</dbReference>
<keyword evidence="5" id="KW-1185">Reference proteome</keyword>
<evidence type="ECO:0000259" key="3">
    <source>
        <dbReference type="PROSITE" id="PS50290"/>
    </source>
</evidence>
<evidence type="ECO:0000256" key="1">
    <source>
        <dbReference type="ARBA" id="ARBA00022679"/>
    </source>
</evidence>
<dbReference type="Gene3D" id="1.10.1070.11">
    <property type="entry name" value="Phosphatidylinositol 3-/4-kinase, catalytic domain"/>
    <property type="match status" value="1"/>
</dbReference>
<dbReference type="PROSITE" id="PS00916">
    <property type="entry name" value="PI3_4_KINASE_2"/>
    <property type="match status" value="1"/>
</dbReference>
<dbReference type="Gene3D" id="3.30.1010.10">
    <property type="entry name" value="Phosphatidylinositol 3-kinase Catalytic Subunit, Chain A, domain 4"/>
    <property type="match status" value="1"/>
</dbReference>
<dbReference type="PANTHER" id="PTHR10048:SF7">
    <property type="entry name" value="PHOSPHATIDYLINOSITOL 3-KINASE CATALYTIC SUBUNIT TYPE 3"/>
    <property type="match status" value="1"/>
</dbReference>
<accession>A0A1E7F8E7</accession>
<dbReference type="EMBL" id="KV784361">
    <property type="protein sequence ID" value="OEU14103.1"/>
    <property type="molecule type" value="Genomic_DNA"/>
</dbReference>
<gene>
    <name evidence="4" type="ORF">FRACYDRAFT_151692</name>
</gene>
<dbReference type="GO" id="GO:0016303">
    <property type="term" value="F:1-phosphatidylinositol-3-kinase activity"/>
    <property type="evidence" value="ECO:0007669"/>
    <property type="project" value="TreeGrafter"/>
</dbReference>
<dbReference type="SMART" id="SM00146">
    <property type="entry name" value="PI3Kc"/>
    <property type="match status" value="1"/>
</dbReference>
<feature type="domain" description="PI3K/PI4K catalytic" evidence="3">
    <location>
        <begin position="1"/>
        <end position="250"/>
    </location>
</feature>
<dbReference type="PANTHER" id="PTHR10048">
    <property type="entry name" value="PHOSPHATIDYLINOSITOL KINASE"/>
    <property type="match status" value="1"/>
</dbReference>
<dbReference type="InterPro" id="IPR015433">
    <property type="entry name" value="PI3/4_kinase"/>
</dbReference>
<feature type="non-terminal residue" evidence="4">
    <location>
        <position position="1"/>
    </location>
</feature>
<name>A0A1E7F8E7_9STRA</name>
<sequence>LLYKHDDDVRQEMFAIEFIKSCDRILRSCGLDLKMLTFRSIPVSRQRGFIEWVQGSVPMSEICQPTYVIPNNKNPIQDFLRSLAYDSKGPYKIQRDVMDTFVKSCAGYSVCTYVLGVGDRHLDNLLLHQSGHFFHCDYSFILGKDPKKYLPMRITQDMINGMGGWKSDNFCQFLSLACAAFLTLRRPENVRHLLSLIRLLEGCGLPDLENTQGIEAAIRGVRDRLQLDLNDEDAIVFMEKLIEANCASKMWIAVDAIHSLAQRF</sequence>
<dbReference type="GO" id="GO:0048015">
    <property type="term" value="P:phosphatidylinositol-mediated signaling"/>
    <property type="evidence" value="ECO:0007669"/>
    <property type="project" value="TreeGrafter"/>
</dbReference>
<dbReference type="PROSITE" id="PS50290">
    <property type="entry name" value="PI3_4_KINASE_3"/>
    <property type="match status" value="1"/>
</dbReference>
<dbReference type="InterPro" id="IPR011009">
    <property type="entry name" value="Kinase-like_dom_sf"/>
</dbReference>
<evidence type="ECO:0000313" key="5">
    <source>
        <dbReference type="Proteomes" id="UP000095751"/>
    </source>
</evidence>
<dbReference type="GO" id="GO:0034272">
    <property type="term" value="C:phosphatidylinositol 3-kinase complex, class III, type II"/>
    <property type="evidence" value="ECO:0007669"/>
    <property type="project" value="TreeGrafter"/>
</dbReference>
<dbReference type="InterPro" id="IPR000403">
    <property type="entry name" value="PI3/4_kinase_cat_dom"/>
</dbReference>
<dbReference type="KEGG" id="fcy:FRACYDRAFT_151692"/>
<dbReference type="GO" id="GO:0000045">
    <property type="term" value="P:autophagosome assembly"/>
    <property type="evidence" value="ECO:0007669"/>
    <property type="project" value="TreeGrafter"/>
</dbReference>
<dbReference type="InParanoid" id="A0A1E7F8E7"/>
<dbReference type="GO" id="GO:0005777">
    <property type="term" value="C:peroxisome"/>
    <property type="evidence" value="ECO:0007669"/>
    <property type="project" value="TreeGrafter"/>
</dbReference>
<dbReference type="OrthoDB" id="67688at2759"/>
<dbReference type="InterPro" id="IPR036940">
    <property type="entry name" value="PI3/4_kinase_cat_sf"/>
</dbReference>
<proteinExistence type="predicted"/>
<keyword evidence="2 4" id="KW-0418">Kinase</keyword>
<keyword evidence="1" id="KW-0808">Transferase</keyword>
<dbReference type="InterPro" id="IPR018936">
    <property type="entry name" value="PI3/4_kinase_CS"/>
</dbReference>
<organism evidence="4 5">
    <name type="scientific">Fragilariopsis cylindrus CCMP1102</name>
    <dbReference type="NCBI Taxonomy" id="635003"/>
    <lineage>
        <taxon>Eukaryota</taxon>
        <taxon>Sar</taxon>
        <taxon>Stramenopiles</taxon>
        <taxon>Ochrophyta</taxon>
        <taxon>Bacillariophyta</taxon>
        <taxon>Bacillariophyceae</taxon>
        <taxon>Bacillariophycidae</taxon>
        <taxon>Bacillariales</taxon>
        <taxon>Bacillariaceae</taxon>
        <taxon>Fragilariopsis</taxon>
    </lineage>
</organism>
<dbReference type="Proteomes" id="UP000095751">
    <property type="component" value="Unassembled WGS sequence"/>
</dbReference>